<proteinExistence type="predicted"/>
<dbReference type="AlphaFoldDB" id="A0A0E9TWG6"/>
<protein>
    <submittedName>
        <fullName evidence="1">Uncharacterized protein</fullName>
    </submittedName>
</protein>
<dbReference type="EMBL" id="GBXM01051489">
    <property type="protein sequence ID" value="JAH57088.1"/>
    <property type="molecule type" value="Transcribed_RNA"/>
</dbReference>
<reference evidence="1" key="1">
    <citation type="submission" date="2014-11" db="EMBL/GenBank/DDBJ databases">
        <authorList>
            <person name="Amaro Gonzalez C."/>
        </authorList>
    </citation>
    <scope>NUCLEOTIDE SEQUENCE</scope>
</reference>
<accession>A0A0E9TWG6</accession>
<sequence>MHTNIPVLICIFMHSHRDTNHVNTLF</sequence>
<reference evidence="1" key="2">
    <citation type="journal article" date="2015" name="Fish Shellfish Immunol.">
        <title>Early steps in the European eel (Anguilla anguilla)-Vibrio vulnificus interaction in the gills: Role of the RtxA13 toxin.</title>
        <authorList>
            <person name="Callol A."/>
            <person name="Pajuelo D."/>
            <person name="Ebbesson L."/>
            <person name="Teles M."/>
            <person name="MacKenzie S."/>
            <person name="Amaro C."/>
        </authorList>
    </citation>
    <scope>NUCLEOTIDE SEQUENCE</scope>
</reference>
<name>A0A0E9TWG6_ANGAN</name>
<evidence type="ECO:0000313" key="1">
    <source>
        <dbReference type="EMBL" id="JAH57088.1"/>
    </source>
</evidence>
<organism evidence="1">
    <name type="scientific">Anguilla anguilla</name>
    <name type="common">European freshwater eel</name>
    <name type="synonym">Muraena anguilla</name>
    <dbReference type="NCBI Taxonomy" id="7936"/>
    <lineage>
        <taxon>Eukaryota</taxon>
        <taxon>Metazoa</taxon>
        <taxon>Chordata</taxon>
        <taxon>Craniata</taxon>
        <taxon>Vertebrata</taxon>
        <taxon>Euteleostomi</taxon>
        <taxon>Actinopterygii</taxon>
        <taxon>Neopterygii</taxon>
        <taxon>Teleostei</taxon>
        <taxon>Anguilliformes</taxon>
        <taxon>Anguillidae</taxon>
        <taxon>Anguilla</taxon>
    </lineage>
</organism>